<sequence length="133" mass="15292">MQLLRFIDFIVQGDERGQLVALEGMHNIPFVIKRVYYIFGVSSGISRGFHAHRRLKQVVVAVSGRCRILLDDGRERVDAWLDSPDRGLVVGDMVWREMHDFSDGCVLMILASEYYDEGDYIRDYDAFRGLCDA</sequence>
<organism evidence="2 3">
    <name type="scientific">Manganibacter manganicus</name>
    <dbReference type="NCBI Taxonomy" id="1873176"/>
    <lineage>
        <taxon>Bacteria</taxon>
        <taxon>Pseudomonadati</taxon>
        <taxon>Pseudomonadota</taxon>
        <taxon>Alphaproteobacteria</taxon>
        <taxon>Hyphomicrobiales</taxon>
        <taxon>Phyllobacteriaceae</taxon>
        <taxon>Manganibacter</taxon>
    </lineage>
</organism>
<name>A0A1V8RSY6_9HYPH</name>
<reference evidence="2 3" key="1">
    <citation type="journal article" date="2016" name="Int. J. Syst. Evol. Microbiol.">
        <title>Pseudaminobacter manganicus sp. nov., isolated from sludge of a manganese mine.</title>
        <authorList>
            <person name="Li J."/>
            <person name="Huang J."/>
            <person name="Liao S."/>
            <person name="Wang G."/>
        </authorList>
    </citation>
    <scope>NUCLEOTIDE SEQUENCE [LARGE SCALE GENOMIC DNA]</scope>
    <source>
        <strain evidence="2 3">JH-7</strain>
    </source>
</reference>
<dbReference type="AlphaFoldDB" id="A0A1V8RSY6"/>
<keyword evidence="2" id="KW-0413">Isomerase</keyword>
<dbReference type="GO" id="GO:0016853">
    <property type="term" value="F:isomerase activity"/>
    <property type="evidence" value="ECO:0007669"/>
    <property type="project" value="UniProtKB-KW"/>
</dbReference>
<dbReference type="InterPro" id="IPR008894">
    <property type="entry name" value="QdtA_cupin_dom"/>
</dbReference>
<evidence type="ECO:0000313" key="3">
    <source>
        <dbReference type="Proteomes" id="UP000191905"/>
    </source>
</evidence>
<comment type="caution">
    <text evidence="2">The sequence shown here is derived from an EMBL/GenBank/DDBJ whole genome shotgun (WGS) entry which is preliminary data.</text>
</comment>
<dbReference type="OrthoDB" id="9815592at2"/>
<evidence type="ECO:0000259" key="1">
    <source>
        <dbReference type="Pfam" id="PF05523"/>
    </source>
</evidence>
<gene>
    <name evidence="2" type="ORF">BFN67_15170</name>
</gene>
<dbReference type="Gene3D" id="2.60.120.10">
    <property type="entry name" value="Jelly Rolls"/>
    <property type="match status" value="1"/>
</dbReference>
<dbReference type="RefSeq" id="WP_080918983.1">
    <property type="nucleotide sequence ID" value="NZ_MDET01000009.1"/>
</dbReference>
<keyword evidence="3" id="KW-1185">Reference proteome</keyword>
<feature type="domain" description="Sugar 3,4-ketoisomerase QdtA cupin" evidence="1">
    <location>
        <begin position="5"/>
        <end position="128"/>
    </location>
</feature>
<dbReference type="SUPFAM" id="SSF51182">
    <property type="entry name" value="RmlC-like cupins"/>
    <property type="match status" value="1"/>
</dbReference>
<protein>
    <submittedName>
        <fullName evidence="2">dTDP-6-deoxy-3,4-keto-hexulose isomerase</fullName>
    </submittedName>
</protein>
<proteinExistence type="predicted"/>
<dbReference type="Proteomes" id="UP000191905">
    <property type="component" value="Unassembled WGS sequence"/>
</dbReference>
<dbReference type="EMBL" id="MDET01000009">
    <property type="protein sequence ID" value="OQM76234.1"/>
    <property type="molecule type" value="Genomic_DNA"/>
</dbReference>
<dbReference type="InterPro" id="IPR011051">
    <property type="entry name" value="RmlC_Cupin_sf"/>
</dbReference>
<dbReference type="STRING" id="1873176.BFN67_15170"/>
<evidence type="ECO:0000313" key="2">
    <source>
        <dbReference type="EMBL" id="OQM76234.1"/>
    </source>
</evidence>
<dbReference type="InterPro" id="IPR014710">
    <property type="entry name" value="RmlC-like_jellyroll"/>
</dbReference>
<dbReference type="CDD" id="cd20292">
    <property type="entry name" value="cupin_QdtA-like"/>
    <property type="match status" value="1"/>
</dbReference>
<accession>A0A1V8RSY6</accession>
<dbReference type="Pfam" id="PF05523">
    <property type="entry name" value="FdtA"/>
    <property type="match status" value="1"/>
</dbReference>